<organism evidence="9 10">
    <name type="scientific">Drosophila hydei</name>
    <name type="common">Fruit fly</name>
    <dbReference type="NCBI Taxonomy" id="7224"/>
    <lineage>
        <taxon>Eukaryota</taxon>
        <taxon>Metazoa</taxon>
        <taxon>Ecdysozoa</taxon>
        <taxon>Arthropoda</taxon>
        <taxon>Hexapoda</taxon>
        <taxon>Insecta</taxon>
        <taxon>Pterygota</taxon>
        <taxon>Neoptera</taxon>
        <taxon>Endopterygota</taxon>
        <taxon>Diptera</taxon>
        <taxon>Brachycera</taxon>
        <taxon>Muscomorpha</taxon>
        <taxon>Ephydroidea</taxon>
        <taxon>Drosophilidae</taxon>
        <taxon>Drosophila</taxon>
    </lineage>
</organism>
<dbReference type="InterPro" id="IPR003593">
    <property type="entry name" value="AAA+_ATPase"/>
</dbReference>
<feature type="transmembrane region" description="Helical" evidence="7">
    <location>
        <begin position="273"/>
        <end position="294"/>
    </location>
</feature>
<feature type="transmembrane region" description="Helical" evidence="7">
    <location>
        <begin position="1184"/>
        <end position="1204"/>
    </location>
</feature>
<keyword evidence="3" id="KW-0547">Nucleotide-binding</keyword>
<dbReference type="GO" id="GO:0140359">
    <property type="term" value="F:ABC-type transporter activity"/>
    <property type="evidence" value="ECO:0007669"/>
    <property type="project" value="InterPro"/>
</dbReference>
<feature type="transmembrane region" description="Helical" evidence="7">
    <location>
        <begin position="1152"/>
        <end position="1177"/>
    </location>
</feature>
<feature type="transmembrane region" description="Helical" evidence="7">
    <location>
        <begin position="905"/>
        <end position="929"/>
    </location>
</feature>
<dbReference type="Proteomes" id="UP000504633">
    <property type="component" value="Unplaced"/>
</dbReference>
<dbReference type="GO" id="GO:0005524">
    <property type="term" value="F:ATP binding"/>
    <property type="evidence" value="ECO:0007669"/>
    <property type="project" value="UniProtKB-KW"/>
</dbReference>
<dbReference type="CDD" id="cd03263">
    <property type="entry name" value="ABC_subfamily_A"/>
    <property type="match status" value="1"/>
</dbReference>
<dbReference type="GO" id="GO:0016020">
    <property type="term" value="C:membrane"/>
    <property type="evidence" value="ECO:0007669"/>
    <property type="project" value="UniProtKB-SubCell"/>
</dbReference>
<feature type="transmembrane region" description="Helical" evidence="7">
    <location>
        <begin position="1116"/>
        <end position="1140"/>
    </location>
</feature>
<protein>
    <submittedName>
        <fullName evidence="10">ATP-binding cassette sub-family A member 3 isoform X1</fullName>
    </submittedName>
</protein>
<evidence type="ECO:0000256" key="4">
    <source>
        <dbReference type="ARBA" id="ARBA00022840"/>
    </source>
</evidence>
<feature type="transmembrane region" description="Helical" evidence="7">
    <location>
        <begin position="384"/>
        <end position="402"/>
    </location>
</feature>
<dbReference type="SUPFAM" id="SSF52540">
    <property type="entry name" value="P-loop containing nucleoside triphosphate hydrolases"/>
    <property type="match status" value="2"/>
</dbReference>
<dbReference type="RefSeq" id="XP_023169324.1">
    <property type="nucleotide sequence ID" value="XM_023313556.2"/>
</dbReference>
<evidence type="ECO:0000256" key="6">
    <source>
        <dbReference type="ARBA" id="ARBA00023136"/>
    </source>
</evidence>
<evidence type="ECO:0000256" key="7">
    <source>
        <dbReference type="SAM" id="Phobius"/>
    </source>
</evidence>
<feature type="transmembrane region" description="Helical" evidence="7">
    <location>
        <begin position="1074"/>
        <end position="1095"/>
    </location>
</feature>
<name>A0A6J1LP15_DROHY</name>
<keyword evidence="9" id="KW-1185">Reference proteome</keyword>
<keyword evidence="2 7" id="KW-0812">Transmembrane</keyword>
<evidence type="ECO:0000259" key="8">
    <source>
        <dbReference type="PROSITE" id="PS50893"/>
    </source>
</evidence>
<keyword evidence="6 7" id="KW-0472">Membrane</keyword>
<evidence type="ECO:0000256" key="1">
    <source>
        <dbReference type="ARBA" id="ARBA00004141"/>
    </source>
</evidence>
<feature type="transmembrane region" description="Helical" evidence="7">
    <location>
        <begin position="28"/>
        <end position="47"/>
    </location>
</feature>
<comment type="subcellular location">
    <subcellularLocation>
        <location evidence="1">Membrane</location>
        <topology evidence="1">Multi-pass membrane protein</topology>
    </subcellularLocation>
</comment>
<reference evidence="10" key="1">
    <citation type="submission" date="2025-08" db="UniProtKB">
        <authorList>
            <consortium name="RefSeq"/>
        </authorList>
    </citation>
    <scope>IDENTIFICATION</scope>
    <source>
        <strain evidence="10">15085-1641.00</strain>
        <tissue evidence="10">Whole body</tissue>
    </source>
</reference>
<dbReference type="GeneID" id="111598347"/>
<dbReference type="InterPro" id="IPR056264">
    <property type="entry name" value="R2_ABCA1-4-like"/>
</dbReference>
<dbReference type="PANTHER" id="PTHR19229">
    <property type="entry name" value="ATP-BINDING CASSETTE TRANSPORTER SUBFAMILY A ABCA"/>
    <property type="match status" value="1"/>
</dbReference>
<dbReference type="KEGG" id="dhe:111598347"/>
<feature type="domain" description="ABC transporter" evidence="8">
    <location>
        <begin position="1356"/>
        <end position="1586"/>
    </location>
</feature>
<dbReference type="PANTHER" id="PTHR19229:SF250">
    <property type="entry name" value="ABC TRANSPORTER DOMAIN-CONTAINING PROTEIN-RELATED"/>
    <property type="match status" value="1"/>
</dbReference>
<sequence>MSIRHYIDKFLLLSWRLHRTQWNRPLELAWLIFAPFALCCIGVGLRLRSDVSERFNSFYDPIDLSQSWDDLMETLAMRQKIAQEHNVSSNVFIPQLVLAWAPNDYNIFGKIMDISLNKLKSIELRNYSDCSDMKIAVQDEYLFAGVCFDHSQFEKQYVFAGDFLGPDELVLPHINYSIIYPSELRIFKNTFIGDNWKTIHYDDPKLTIARRLNDDSIDGHCSYIREGFLNIQIAITETYLVMVSRTALPKIVLRRFPVNGRIADPQMNLTNQAIPILLVFGFMFPAQILVCQVVQEKQRQMRLFLINMNIGNIIHFISWYCKGLVYMLMTSILIMSVVKIPWNNTETIFKQTPWYIILLVLFSYNVAATSFCLLIASFFKNSSLALRIVTLLWIITYLPYFVIYNNREKIDAIVTYLSCAFPNTVLALICQSLIERETFYDKQWSDQGYALSYVGERIRVYQGIYIFLITTVIYAAISIYMDVWHTGETGGRRRKHTAAPTHSGDFTYQDRDDSFLPQGPQPVGVKATKIYEVEPSHRRFKIKIKKLCKRYTSTSRGALNSFTWNVYENEVTVLMGHNGCGKTTLLKILAGLIEPTRGVVMISDYNIQTERHDASMQLGLALNEDLLSPDLTVNDQIRFICMVKGISWRDSNEEIDLYTQLLQLTNVRHTKIKNLTSKERSLLIICCAFAGGSPIILIDDIHSDLDLVTQTLVCNLINEEKFKRTILLVSNSTALASHLADRLAIMSNGELKCTGSKPFLRNMYGHGFRLTFIKGKAFDLGELQNLLSKYLPNLTVESDIGNKITYVLETKYEDRFPNLFDDLEEEMLNLDIISFRIRDTSLDEIFFRFGSEDGDVSGEPAVLIEDLKLVFEDSDNFGRAKGNKLIRMRMQALFKMRLILYKRHIAIKIMHGLVILIASLCTFAPLLLFGKNYQLMPISFNLTQIRYIDAFVETMSGSLDVVEMQECFIELLFWYDGHVKILKTADISDFYLLLQTDFLRSVNYHYIFGASFDTDKITVWYNNIPLHAAPYGVNLVHNVIARRFFNEEASIDVTLQPLPFRADVNALPQMSLSLGMMMVINFSFIFSNVWMDIIISHIMDHHFRKQQALTGMSLSIYCFCMCVFDFIRVIILTLLIVMVVSIYLNPRHDVQLYIWIFLANSFNGFSVITLSYLFAVLPIDPNNAFIAVSIVNVLGIIMFIITVGDNLADINGFLKPLPQYTFAEVMFKLVRLYEFSGLCKNPTISFLSAMIENCNILPNCCSSYSYWSNEYGIVVDSIMMLLAVFVPVGILLLVEYYSLMKCKCKRIPLQKKQKAKLQSQQSQLDRHPDYFVDESVLAERNLIEKLDDKERSKYAAVCEGIGKSIGKKMIIIRFDLSIAHAECVGLMGYNNSGKTTIVKMIVGDSQPSYGRMWIGGYSTQNKRSKCNPLLGYCSQKGTLPKDFTPCELLILQSKLHGLPKKFAIPICDGLSHLLGFQSCYRQLINICTTGQIRRIGFALALLGDPMLICVDGPPGGIDPNGKRTLFSLTAYMQNRGCSFLYSNLSALDCERLCERSPILYNGQVWTMGAQTERYRRGYELEVRFKRKANADISTARSTWDRINKFPVSPHNKLILFVQMKFPEAILQLQQDYCMIYYIPRNSISFAEIFQIIRKDAFELNIEDFFITRNIVGGMQAQLFDNTILKDLR</sequence>
<dbReference type="PROSITE" id="PS50893">
    <property type="entry name" value="ABC_TRANSPORTER_2"/>
    <property type="match status" value="2"/>
</dbReference>
<proteinExistence type="predicted"/>
<evidence type="ECO:0000256" key="3">
    <source>
        <dbReference type="ARBA" id="ARBA00022741"/>
    </source>
</evidence>
<feature type="transmembrane region" description="Helical" evidence="7">
    <location>
        <begin position="414"/>
        <end position="434"/>
    </location>
</feature>
<feature type="transmembrane region" description="Helical" evidence="7">
    <location>
        <begin position="1273"/>
        <end position="1297"/>
    </location>
</feature>
<dbReference type="OMA" id="KYEDQFP"/>
<evidence type="ECO:0000256" key="2">
    <source>
        <dbReference type="ARBA" id="ARBA00022692"/>
    </source>
</evidence>
<evidence type="ECO:0000256" key="5">
    <source>
        <dbReference type="ARBA" id="ARBA00022989"/>
    </source>
</evidence>
<dbReference type="SMART" id="SM00382">
    <property type="entry name" value="AAA"/>
    <property type="match status" value="2"/>
</dbReference>
<feature type="transmembrane region" description="Helical" evidence="7">
    <location>
        <begin position="354"/>
        <end position="378"/>
    </location>
</feature>
<accession>A0A6J1LP15</accession>
<evidence type="ECO:0000313" key="9">
    <source>
        <dbReference type="Proteomes" id="UP000504633"/>
    </source>
</evidence>
<gene>
    <name evidence="10" type="primary">LOC111598347</name>
</gene>
<dbReference type="InterPro" id="IPR026082">
    <property type="entry name" value="ABCA"/>
</dbReference>
<dbReference type="InterPro" id="IPR003439">
    <property type="entry name" value="ABC_transporter-like_ATP-bd"/>
</dbReference>
<dbReference type="InterPro" id="IPR027417">
    <property type="entry name" value="P-loop_NTPase"/>
</dbReference>
<dbReference type="OrthoDB" id="10255969at2759"/>
<keyword evidence="4 10" id="KW-0067">ATP-binding</keyword>
<keyword evidence="5 7" id="KW-1133">Transmembrane helix</keyword>
<feature type="transmembrane region" description="Helical" evidence="7">
    <location>
        <begin position="464"/>
        <end position="484"/>
    </location>
</feature>
<dbReference type="Pfam" id="PF12698">
    <property type="entry name" value="ABC2_membrane_3"/>
    <property type="match status" value="1"/>
</dbReference>
<dbReference type="GO" id="GO:0005319">
    <property type="term" value="F:lipid transporter activity"/>
    <property type="evidence" value="ECO:0007669"/>
    <property type="project" value="TreeGrafter"/>
</dbReference>
<dbReference type="Pfam" id="PF23321">
    <property type="entry name" value="R1_ABCA1"/>
    <property type="match status" value="1"/>
</dbReference>
<feature type="domain" description="ABC transporter" evidence="8">
    <location>
        <begin position="542"/>
        <end position="773"/>
    </location>
</feature>
<dbReference type="Gene3D" id="3.40.50.300">
    <property type="entry name" value="P-loop containing nucleotide triphosphate hydrolases"/>
    <property type="match status" value="2"/>
</dbReference>
<evidence type="ECO:0000313" key="10">
    <source>
        <dbReference type="RefSeq" id="XP_023169324.1"/>
    </source>
</evidence>
<dbReference type="Pfam" id="PF00005">
    <property type="entry name" value="ABC_tran"/>
    <property type="match status" value="2"/>
</dbReference>
<dbReference type="GO" id="GO:0016887">
    <property type="term" value="F:ATP hydrolysis activity"/>
    <property type="evidence" value="ECO:0007669"/>
    <property type="project" value="InterPro"/>
</dbReference>
<dbReference type="InterPro" id="IPR013525">
    <property type="entry name" value="ABC2_TM"/>
</dbReference>